<protein>
    <submittedName>
        <fullName evidence="2">ATP-dependent sacrificial sulfur transferase LarE</fullName>
    </submittedName>
</protein>
<dbReference type="InterPro" id="IPR014729">
    <property type="entry name" value="Rossmann-like_a/b/a_fold"/>
</dbReference>
<accession>A0A9D2BEK2</accession>
<evidence type="ECO:0000313" key="2">
    <source>
        <dbReference type="EMBL" id="HIX72597.1"/>
    </source>
</evidence>
<dbReference type="Gene3D" id="3.40.50.620">
    <property type="entry name" value="HUPs"/>
    <property type="match status" value="1"/>
</dbReference>
<dbReference type="GO" id="GO:0016783">
    <property type="term" value="F:sulfurtransferase activity"/>
    <property type="evidence" value="ECO:0007669"/>
    <property type="project" value="InterPro"/>
</dbReference>
<name>A0A9D2BEK2_9FIRM</name>
<proteinExistence type="predicted"/>
<dbReference type="SUPFAM" id="SSF52402">
    <property type="entry name" value="Adenine nucleotide alpha hydrolases-like"/>
    <property type="match status" value="1"/>
</dbReference>
<dbReference type="PANTHER" id="PTHR43169:SF2">
    <property type="entry name" value="NAD_GMP SYNTHASE DOMAIN-CONTAINING PROTEIN"/>
    <property type="match status" value="1"/>
</dbReference>
<keyword evidence="2" id="KW-0808">Transferase</keyword>
<evidence type="ECO:0000256" key="1">
    <source>
        <dbReference type="PIRSR" id="PIRSR006661-1"/>
    </source>
</evidence>
<dbReference type="AlphaFoldDB" id="A0A9D2BEK2"/>
<reference evidence="2" key="1">
    <citation type="journal article" date="2021" name="PeerJ">
        <title>Extensive microbial diversity within the chicken gut microbiome revealed by metagenomics and culture.</title>
        <authorList>
            <person name="Gilroy R."/>
            <person name="Ravi A."/>
            <person name="Getino M."/>
            <person name="Pursley I."/>
            <person name="Horton D.L."/>
            <person name="Alikhan N.F."/>
            <person name="Baker D."/>
            <person name="Gharbi K."/>
            <person name="Hall N."/>
            <person name="Watson M."/>
            <person name="Adriaenssens E.M."/>
            <person name="Foster-Nyarko E."/>
            <person name="Jarju S."/>
            <person name="Secka A."/>
            <person name="Antonio M."/>
            <person name="Oren A."/>
            <person name="Chaudhuri R.R."/>
            <person name="La Ragione R."/>
            <person name="Hildebrand F."/>
            <person name="Pallen M.J."/>
        </authorList>
    </citation>
    <scope>NUCLEOTIDE SEQUENCE</scope>
    <source>
        <strain evidence="2">ChiSxjej3B15-1167</strain>
    </source>
</reference>
<comment type="caution">
    <text evidence="2">The sequence shown here is derived from an EMBL/GenBank/DDBJ whole genome shotgun (WGS) entry which is preliminary data.</text>
</comment>
<feature type="active site" description="Nucleophile and sulfur donor" evidence="1">
    <location>
        <position position="208"/>
    </location>
</feature>
<organism evidence="2 3">
    <name type="scientific">Candidatus Anaerobutyricum stercoripullorum</name>
    <dbReference type="NCBI Taxonomy" id="2838456"/>
    <lineage>
        <taxon>Bacteria</taxon>
        <taxon>Bacillati</taxon>
        <taxon>Bacillota</taxon>
        <taxon>Clostridia</taxon>
        <taxon>Lachnospirales</taxon>
        <taxon>Lachnospiraceae</taxon>
        <taxon>Anaerobutyricum</taxon>
    </lineage>
</organism>
<gene>
    <name evidence="2" type="primary">larE</name>
    <name evidence="2" type="ORF">H9849_06200</name>
</gene>
<dbReference type="CDD" id="cd01990">
    <property type="entry name" value="LarE-like"/>
    <property type="match status" value="1"/>
</dbReference>
<dbReference type="PIRSF" id="PIRSF006661">
    <property type="entry name" value="PP-lp_UCP006661"/>
    <property type="match status" value="1"/>
</dbReference>
<reference evidence="2" key="2">
    <citation type="submission" date="2021-04" db="EMBL/GenBank/DDBJ databases">
        <authorList>
            <person name="Gilroy R."/>
        </authorList>
    </citation>
    <scope>NUCLEOTIDE SEQUENCE</scope>
    <source>
        <strain evidence="2">ChiSxjej3B15-1167</strain>
    </source>
</reference>
<dbReference type="InterPro" id="IPR052188">
    <property type="entry name" value="Ni-pincer_cofactor_biosynth"/>
</dbReference>
<dbReference type="NCBIfam" id="TIGR00268">
    <property type="entry name" value="ATP-dependent sacrificial sulfur transferase LarE"/>
    <property type="match status" value="1"/>
</dbReference>
<sequence>MAQTAFAKLERLKTWFREKGRVAIAFSGGVDSALLLKAACDALGEMTDFSNTNSTDTCRVDGAAGIADTDVANINPRVLAITADSRVFPGRERSESIEFCKNLGCRQILFHFEEMDVPGFADNPPDRCYICKKALFTRMKALAAENGMNVLAEGSNMDDLGDYRPGLRAIAELHIESPLREAGLTKAEIRFLSKELGLPTWQKPSFACLASRFVYGETITEDKLAMVEQGEQLLFSLGFHQFRVRIHGTLARIELLPEEMDRLLTPALRAEIAEKFREFGFSYVTLDLQGYRTGSMNEGMKKNKGNIK</sequence>
<dbReference type="Proteomes" id="UP000886805">
    <property type="component" value="Unassembled WGS sequence"/>
</dbReference>
<dbReference type="InterPro" id="IPR005232">
    <property type="entry name" value="LarE"/>
</dbReference>
<dbReference type="PANTHER" id="PTHR43169">
    <property type="entry name" value="EXSB FAMILY PROTEIN"/>
    <property type="match status" value="1"/>
</dbReference>
<evidence type="ECO:0000313" key="3">
    <source>
        <dbReference type="Proteomes" id="UP000886805"/>
    </source>
</evidence>
<dbReference type="EMBL" id="DXEQ01000180">
    <property type="protein sequence ID" value="HIX72597.1"/>
    <property type="molecule type" value="Genomic_DNA"/>
</dbReference>